<feature type="transmembrane region" description="Helical" evidence="1">
    <location>
        <begin position="33"/>
        <end position="55"/>
    </location>
</feature>
<keyword evidence="1" id="KW-0472">Membrane</keyword>
<comment type="caution">
    <text evidence="4">The sequence shown here is derived from an EMBL/GenBank/DDBJ whole genome shotgun (WGS) entry which is preliminary data.</text>
</comment>
<dbReference type="Proteomes" id="UP000054632">
    <property type="component" value="Unassembled WGS sequence"/>
</dbReference>
<organism evidence="4 7">
    <name type="scientific">Trichinella pseudospiralis</name>
    <name type="common">Parasitic roundworm</name>
    <dbReference type="NCBI Taxonomy" id="6337"/>
    <lineage>
        <taxon>Eukaryota</taxon>
        <taxon>Metazoa</taxon>
        <taxon>Ecdysozoa</taxon>
        <taxon>Nematoda</taxon>
        <taxon>Enoplea</taxon>
        <taxon>Dorylaimia</taxon>
        <taxon>Trichinellida</taxon>
        <taxon>Trichinellidae</taxon>
        <taxon>Trichinella</taxon>
    </lineage>
</organism>
<sequence length="89" mass="10259">MNFPSASTLRVAMFQLQEYLLISHCYVKLNQTFIFFCFLSFCYIIPQLCEIVHFFSTVVEPKIGLSVCAFYLKTLLSKVCKNGHKVVAH</sequence>
<accession>A0A0V1JYE8</accession>
<dbReference type="Proteomes" id="UP000054826">
    <property type="component" value="Unassembled WGS sequence"/>
</dbReference>
<evidence type="ECO:0000313" key="4">
    <source>
        <dbReference type="EMBL" id="KRZ39942.1"/>
    </source>
</evidence>
<dbReference type="EMBL" id="JYDV01000031">
    <property type="protein sequence ID" value="KRZ39942.1"/>
    <property type="molecule type" value="Genomic_DNA"/>
</dbReference>
<evidence type="ECO:0000313" key="7">
    <source>
        <dbReference type="Proteomes" id="UP000054826"/>
    </source>
</evidence>
<dbReference type="Proteomes" id="UP000054805">
    <property type="component" value="Unassembled WGS sequence"/>
</dbReference>
<evidence type="ECO:0000313" key="6">
    <source>
        <dbReference type="Proteomes" id="UP000054805"/>
    </source>
</evidence>
<evidence type="ECO:0000256" key="1">
    <source>
        <dbReference type="SAM" id="Phobius"/>
    </source>
</evidence>
<protein>
    <submittedName>
        <fullName evidence="4">Uncharacterized protein</fullName>
    </submittedName>
</protein>
<keyword evidence="1" id="KW-0812">Transmembrane</keyword>
<name>A0A0V1JYE8_TRIPS</name>
<gene>
    <name evidence="2" type="ORF">T4A_3117</name>
    <name evidence="3" type="ORF">T4B_9084</name>
    <name evidence="4" type="ORF">T4C_6600</name>
</gene>
<proteinExistence type="predicted"/>
<evidence type="ECO:0000313" key="3">
    <source>
        <dbReference type="EMBL" id="KRZ22396.1"/>
    </source>
</evidence>
<dbReference type="AlphaFoldDB" id="A0A0V1JYE8"/>
<evidence type="ECO:0000313" key="2">
    <source>
        <dbReference type="EMBL" id="KRY67300.1"/>
    </source>
</evidence>
<dbReference type="EMBL" id="JYDS01000174">
    <property type="protein sequence ID" value="KRZ22396.1"/>
    <property type="molecule type" value="Genomic_DNA"/>
</dbReference>
<dbReference type="EMBL" id="JYDR01000141">
    <property type="protein sequence ID" value="KRY67300.1"/>
    <property type="molecule type" value="Genomic_DNA"/>
</dbReference>
<reference evidence="5 6" key="1">
    <citation type="submission" date="2015-01" db="EMBL/GenBank/DDBJ databases">
        <title>Evolution of Trichinella species and genotypes.</title>
        <authorList>
            <person name="Korhonen P.K."/>
            <person name="Edoardo P."/>
            <person name="Giuseppe L.R."/>
            <person name="Gasser R.B."/>
        </authorList>
    </citation>
    <scope>NUCLEOTIDE SEQUENCE [LARGE SCALE GENOMIC DNA]</scope>
    <source>
        <strain evidence="2">ISS13</strain>
        <strain evidence="4">ISS176</strain>
        <strain evidence="3">ISS588</strain>
    </source>
</reference>
<keyword evidence="6" id="KW-1185">Reference proteome</keyword>
<keyword evidence="1" id="KW-1133">Transmembrane helix</keyword>
<evidence type="ECO:0000313" key="5">
    <source>
        <dbReference type="Proteomes" id="UP000054632"/>
    </source>
</evidence>